<gene>
    <name evidence="1" type="ORF">AVEN_205346_1</name>
</gene>
<protein>
    <submittedName>
        <fullName evidence="1">Uncharacterized protein</fullName>
    </submittedName>
</protein>
<dbReference type="Proteomes" id="UP000499080">
    <property type="component" value="Unassembled WGS sequence"/>
</dbReference>
<dbReference type="EMBL" id="BGPR01015108">
    <property type="protein sequence ID" value="GBN68041.1"/>
    <property type="molecule type" value="Genomic_DNA"/>
</dbReference>
<accession>A0A4Y2QXJ6</accession>
<keyword evidence="2" id="KW-1185">Reference proteome</keyword>
<dbReference type="AlphaFoldDB" id="A0A4Y2QXJ6"/>
<dbReference type="OrthoDB" id="6021633at2759"/>
<reference evidence="1 2" key="1">
    <citation type="journal article" date="2019" name="Sci. Rep.">
        <title>Orb-weaving spider Araneus ventricosus genome elucidates the spidroin gene catalogue.</title>
        <authorList>
            <person name="Kono N."/>
            <person name="Nakamura H."/>
            <person name="Ohtoshi R."/>
            <person name="Moran D.A.P."/>
            <person name="Shinohara A."/>
            <person name="Yoshida Y."/>
            <person name="Fujiwara M."/>
            <person name="Mori M."/>
            <person name="Tomita M."/>
            <person name="Arakawa K."/>
        </authorList>
    </citation>
    <scope>NUCLEOTIDE SEQUENCE [LARGE SCALE GENOMIC DNA]</scope>
</reference>
<sequence length="85" mass="9681">MGYRMKTDQKGINCRCCVSTICARNDDYPIESKTLRWKSDGMGLLPSKCVSEIVMINDKITVSMYVDIMSQNLKNSIRNLSVGRR</sequence>
<proteinExistence type="predicted"/>
<evidence type="ECO:0000313" key="2">
    <source>
        <dbReference type="Proteomes" id="UP000499080"/>
    </source>
</evidence>
<comment type="caution">
    <text evidence="1">The sequence shown here is derived from an EMBL/GenBank/DDBJ whole genome shotgun (WGS) entry which is preliminary data.</text>
</comment>
<organism evidence="1 2">
    <name type="scientific">Araneus ventricosus</name>
    <name type="common">Orbweaver spider</name>
    <name type="synonym">Epeira ventricosa</name>
    <dbReference type="NCBI Taxonomy" id="182803"/>
    <lineage>
        <taxon>Eukaryota</taxon>
        <taxon>Metazoa</taxon>
        <taxon>Ecdysozoa</taxon>
        <taxon>Arthropoda</taxon>
        <taxon>Chelicerata</taxon>
        <taxon>Arachnida</taxon>
        <taxon>Araneae</taxon>
        <taxon>Araneomorphae</taxon>
        <taxon>Entelegynae</taxon>
        <taxon>Araneoidea</taxon>
        <taxon>Araneidae</taxon>
        <taxon>Araneus</taxon>
    </lineage>
</organism>
<evidence type="ECO:0000313" key="1">
    <source>
        <dbReference type="EMBL" id="GBN68041.1"/>
    </source>
</evidence>
<name>A0A4Y2QXJ6_ARAVE</name>